<dbReference type="Proteomes" id="UP000193710">
    <property type="component" value="Unassembled WGS sequence"/>
</dbReference>
<keyword evidence="3" id="KW-1185">Reference proteome</keyword>
<reference evidence="2 3" key="3">
    <citation type="submission" date="2016-01" db="EMBL/GenBank/DDBJ databases">
        <title>The new phylogeny of the genus Mycobacterium.</title>
        <authorList>
            <person name="Tarcisio F."/>
            <person name="Conor M."/>
            <person name="Antonella G."/>
            <person name="Elisabetta G."/>
            <person name="Giulia F.S."/>
            <person name="Sara T."/>
            <person name="Anna F."/>
            <person name="Clotilde B."/>
            <person name="Roberto B."/>
            <person name="Veronica D.S."/>
            <person name="Fabio R."/>
            <person name="Monica P."/>
            <person name="Olivier J."/>
            <person name="Enrico T."/>
            <person name="Nicola S."/>
        </authorList>
    </citation>
    <scope>NUCLEOTIDE SEQUENCE [LARGE SCALE GENOMIC DNA]</scope>
    <source>
        <strain evidence="2 3">DSM 44626</strain>
    </source>
</reference>
<evidence type="ECO:0000313" key="2">
    <source>
        <dbReference type="EMBL" id="ORW98984.1"/>
    </source>
</evidence>
<dbReference type="STRING" id="47839.BN973_00366"/>
<evidence type="ECO:0000313" key="3">
    <source>
        <dbReference type="Proteomes" id="UP000193710"/>
    </source>
</evidence>
<gene>
    <name evidence="2" type="ORF">AWC29_28735</name>
    <name evidence="1" type="ORF">BN973_00366</name>
</gene>
<dbReference type="RefSeq" id="WP_051641070.1">
    <property type="nucleotide sequence ID" value="NZ_HG964446.1"/>
</dbReference>
<dbReference type="HOGENOM" id="CLU_083903_0_0_11"/>
<dbReference type="Proteomes" id="UP000028880">
    <property type="component" value="Unassembled WGS sequence"/>
</dbReference>
<reference evidence="1" key="1">
    <citation type="journal article" date="2014" name="Genome Announc.">
        <title>Draft Genome Sequence of Mycobacterium triplex DSM 44626.</title>
        <authorList>
            <person name="Sassi M."/>
            <person name="Croce O."/>
            <person name="Robert C."/>
            <person name="Raoult D."/>
            <person name="Drancourt M."/>
        </authorList>
    </citation>
    <scope>NUCLEOTIDE SEQUENCE [LARGE SCALE GENOMIC DNA]</scope>
    <source>
        <strain evidence="1">DSM 44626</strain>
    </source>
</reference>
<dbReference type="InterPro" id="IPR045709">
    <property type="entry name" value="DUF6065"/>
</dbReference>
<dbReference type="EMBL" id="LQPY01000042">
    <property type="protein sequence ID" value="ORW98984.1"/>
    <property type="molecule type" value="Genomic_DNA"/>
</dbReference>
<protein>
    <submittedName>
        <fullName evidence="1">Uncharacterized protein</fullName>
    </submittedName>
</protein>
<reference evidence="1" key="2">
    <citation type="submission" date="2014-04" db="EMBL/GenBank/DDBJ databases">
        <authorList>
            <person name="Xu Y.W."/>
            <person name="Yang Q."/>
        </authorList>
    </citation>
    <scope>NUCLEOTIDE SEQUENCE</scope>
    <source>
        <strain evidence="1">DSM 44626</strain>
    </source>
</reference>
<dbReference type="OrthoDB" id="8910986at2"/>
<evidence type="ECO:0000313" key="1">
    <source>
        <dbReference type="EMBL" id="CDO86028.1"/>
    </source>
</evidence>
<dbReference type="AlphaFoldDB" id="A0A024JS18"/>
<organism evidence="1">
    <name type="scientific">Mycobacterium triplex</name>
    <dbReference type="NCBI Taxonomy" id="47839"/>
    <lineage>
        <taxon>Bacteria</taxon>
        <taxon>Bacillati</taxon>
        <taxon>Actinomycetota</taxon>
        <taxon>Actinomycetes</taxon>
        <taxon>Mycobacteriales</taxon>
        <taxon>Mycobacteriaceae</taxon>
        <taxon>Mycobacterium</taxon>
        <taxon>Mycobacterium simiae complex</taxon>
    </lineage>
</organism>
<proteinExistence type="predicted"/>
<dbReference type="Pfam" id="PF19541">
    <property type="entry name" value="DUF6065"/>
    <property type="match status" value="1"/>
</dbReference>
<dbReference type="EMBL" id="HG964446">
    <property type="protein sequence ID" value="CDO86028.1"/>
    <property type="molecule type" value="Genomic_DNA"/>
</dbReference>
<name>A0A024JS18_9MYCO</name>
<accession>A0A024JS18</accession>
<sequence length="277" mass="31331">MSAQLSGGSEPDRDLIAYELHTGHAVELVPAPRGRGWMDSTRERFANRCLPLLMANQAGWLVVNTTRVRARWNGGTSPDSIEFEYGNGASTFRPTSHFGHGIITWGLPFLFRTPPGFNLLVRGPVNDPKHGIAALEGIVETDWSPSTFTLNWKFTRPRVWATFDEGEPVGMVVPQRRGELDEFVPKMVSIAAAPDELRTAYHTWWQNRRAFNTDLQHPGSFARQAGWQKDYFRGKLPDGSPAREHETRMRLRPFTRVEEEICGWPIPTLATRPGEPR</sequence>
<dbReference type="eggNOG" id="ENOG502ZCCP">
    <property type="taxonomic scope" value="Bacteria"/>
</dbReference>